<dbReference type="OrthoDB" id="9807509at2"/>
<feature type="binding site" evidence="3">
    <location>
        <position position="141"/>
    </location>
    <ligand>
        <name>a divalent metal cation</name>
        <dbReference type="ChEBI" id="CHEBI:60240"/>
    </ligand>
</feature>
<reference evidence="5" key="1">
    <citation type="submission" date="2017-03" db="EMBL/GenBank/DDBJ databases">
        <authorList>
            <person name="Rodrigo-Torres L."/>
            <person name="Arahal R.D."/>
            <person name="Lucena T."/>
        </authorList>
    </citation>
    <scope>NUCLEOTIDE SEQUENCE [LARGE SCALE GENOMIC DNA]</scope>
    <source>
        <strain evidence="5">CECT 7751</strain>
    </source>
</reference>
<dbReference type="PANTHER" id="PTHR37302:SF1">
    <property type="entry name" value="PROTEIN DINB"/>
    <property type="match status" value="1"/>
</dbReference>
<dbReference type="SUPFAM" id="SSF109854">
    <property type="entry name" value="DinB/YfiT-like putative metalloenzymes"/>
    <property type="match status" value="1"/>
</dbReference>
<dbReference type="InterPro" id="IPR034660">
    <property type="entry name" value="DinB/YfiT-like"/>
</dbReference>
<gene>
    <name evidence="4" type="ORF">PSM7751_00829</name>
</gene>
<sequence>MITPAYCQTMARYNTWQNDQMAEAMARLSPEALSQDRGAFFGSILGTANHLLWADAMWLSRLTDLPKPDVAVTDSPSMTPTLAAWQAERFRMDGRLRLWAEDLGALDLTGDLTWFSGSTGREERRPMSVIVMHIFNHQIHHRGQIHAMLTAAGEDPGATDLFLMPQA</sequence>
<evidence type="ECO:0000256" key="2">
    <source>
        <dbReference type="ARBA" id="ARBA00022723"/>
    </source>
</evidence>
<dbReference type="PANTHER" id="PTHR37302">
    <property type="entry name" value="SLR1116 PROTEIN"/>
    <property type="match status" value="1"/>
</dbReference>
<dbReference type="GO" id="GO:0046872">
    <property type="term" value="F:metal ion binding"/>
    <property type="evidence" value="ECO:0007669"/>
    <property type="project" value="UniProtKB-KW"/>
</dbReference>
<accession>A0A1X6YLQ5</accession>
<dbReference type="RefSeq" id="WP_085886749.1">
    <property type="nucleotide sequence ID" value="NZ_FWFN01000002.1"/>
</dbReference>
<evidence type="ECO:0000313" key="5">
    <source>
        <dbReference type="Proteomes" id="UP000193963"/>
    </source>
</evidence>
<evidence type="ECO:0000256" key="1">
    <source>
        <dbReference type="ARBA" id="ARBA00008635"/>
    </source>
</evidence>
<protein>
    <submittedName>
        <fullName evidence="4">DinB family protein</fullName>
    </submittedName>
</protein>
<comment type="similarity">
    <text evidence="1">Belongs to the DinB family.</text>
</comment>
<evidence type="ECO:0000256" key="3">
    <source>
        <dbReference type="PIRSR" id="PIRSR607837-1"/>
    </source>
</evidence>
<dbReference type="Proteomes" id="UP000193963">
    <property type="component" value="Unassembled WGS sequence"/>
</dbReference>
<dbReference type="InterPro" id="IPR007837">
    <property type="entry name" value="DinB"/>
</dbReference>
<feature type="binding site" evidence="3">
    <location>
        <position position="50"/>
    </location>
    <ligand>
        <name>a divalent metal cation</name>
        <dbReference type="ChEBI" id="CHEBI:60240"/>
    </ligand>
</feature>
<feature type="binding site" evidence="3">
    <location>
        <position position="137"/>
    </location>
    <ligand>
        <name>a divalent metal cation</name>
        <dbReference type="ChEBI" id="CHEBI:60240"/>
    </ligand>
</feature>
<evidence type="ECO:0000313" key="4">
    <source>
        <dbReference type="EMBL" id="SLN24499.1"/>
    </source>
</evidence>
<name>A0A1X6YLQ5_9RHOB</name>
<dbReference type="AlphaFoldDB" id="A0A1X6YLQ5"/>
<dbReference type="EMBL" id="FWFN01000002">
    <property type="protein sequence ID" value="SLN24499.1"/>
    <property type="molecule type" value="Genomic_DNA"/>
</dbReference>
<proteinExistence type="inferred from homology"/>
<keyword evidence="2 3" id="KW-0479">Metal-binding</keyword>
<dbReference type="Gene3D" id="1.20.120.450">
    <property type="entry name" value="dinb family like domain"/>
    <property type="match status" value="1"/>
</dbReference>
<keyword evidence="5" id="KW-1185">Reference proteome</keyword>
<organism evidence="4 5">
    <name type="scientific">Pseudooceanicola marinus</name>
    <dbReference type="NCBI Taxonomy" id="396013"/>
    <lineage>
        <taxon>Bacteria</taxon>
        <taxon>Pseudomonadati</taxon>
        <taxon>Pseudomonadota</taxon>
        <taxon>Alphaproteobacteria</taxon>
        <taxon>Rhodobacterales</taxon>
        <taxon>Paracoccaceae</taxon>
        <taxon>Pseudooceanicola</taxon>
    </lineage>
</organism>
<dbReference type="Pfam" id="PF05163">
    <property type="entry name" value="DinB"/>
    <property type="match status" value="1"/>
</dbReference>